<comment type="caution">
    <text evidence="3">The sequence shown here is derived from an EMBL/GenBank/DDBJ whole genome shotgun (WGS) entry which is preliminary data.</text>
</comment>
<feature type="domain" description="Histidine kinase/HSP90-like ATPase" evidence="2">
    <location>
        <begin position="14"/>
        <end position="133"/>
    </location>
</feature>
<evidence type="ECO:0000259" key="2">
    <source>
        <dbReference type="Pfam" id="PF13581"/>
    </source>
</evidence>
<dbReference type="PANTHER" id="PTHR35526:SF3">
    <property type="entry name" value="ANTI-SIGMA-F FACTOR RSBW"/>
    <property type="match status" value="1"/>
</dbReference>
<evidence type="ECO:0000256" key="1">
    <source>
        <dbReference type="ARBA" id="ARBA00022527"/>
    </source>
</evidence>
<dbReference type="SUPFAM" id="SSF55874">
    <property type="entry name" value="ATPase domain of HSP90 chaperone/DNA topoisomerase II/histidine kinase"/>
    <property type="match status" value="1"/>
</dbReference>
<dbReference type="PANTHER" id="PTHR35526">
    <property type="entry name" value="ANTI-SIGMA-F FACTOR RSBW-RELATED"/>
    <property type="match status" value="1"/>
</dbReference>
<proteinExistence type="predicted"/>
<keyword evidence="1" id="KW-0418">Kinase</keyword>
<gene>
    <name evidence="3" type="ORF">DLD82_16025</name>
</gene>
<dbReference type="Gene3D" id="3.30.565.10">
    <property type="entry name" value="Histidine kinase-like ATPase, C-terminal domain"/>
    <property type="match status" value="1"/>
</dbReference>
<dbReference type="Pfam" id="PF13581">
    <property type="entry name" value="HATPase_c_2"/>
    <property type="match status" value="1"/>
</dbReference>
<sequence length="137" mass="15354">MATHQIELSDPKKAVPILSEFLSDILAEEQVPFEIENAMQLCAEEAVVNIFKHGYKGAEGPVRVRFTLDDNRVILEIEDEAPFFNPLTLPSPDVDAELDERKIGGLGVYLIRSLMDDVRYQETPKGNCLVMEKSFSG</sequence>
<reference evidence="3 4" key="1">
    <citation type="submission" date="2018-05" db="EMBL/GenBank/DDBJ databases">
        <title>Draft genome of Methanospirillum stamsii Pt1.</title>
        <authorList>
            <person name="Dueholm M.S."/>
            <person name="Nielsen P.H."/>
            <person name="Bakmann L.F."/>
            <person name="Otzen D.E."/>
        </authorList>
    </citation>
    <scope>NUCLEOTIDE SEQUENCE [LARGE SCALE GENOMIC DNA]</scope>
    <source>
        <strain evidence="3 4">Pt1</strain>
    </source>
</reference>
<keyword evidence="3" id="KW-0547">Nucleotide-binding</keyword>
<dbReference type="GO" id="GO:0005524">
    <property type="term" value="F:ATP binding"/>
    <property type="evidence" value="ECO:0007669"/>
    <property type="project" value="UniProtKB-KW"/>
</dbReference>
<dbReference type="InterPro" id="IPR050267">
    <property type="entry name" value="Anti-sigma-factor_SerPK"/>
</dbReference>
<dbReference type="RefSeq" id="WP_109942137.1">
    <property type="nucleotide sequence ID" value="NZ_CP176366.1"/>
</dbReference>
<evidence type="ECO:0000313" key="4">
    <source>
        <dbReference type="Proteomes" id="UP000245934"/>
    </source>
</evidence>
<evidence type="ECO:0000313" key="3">
    <source>
        <dbReference type="EMBL" id="PWR70311.1"/>
    </source>
</evidence>
<keyword evidence="3" id="KW-0067">ATP-binding</keyword>
<keyword evidence="4" id="KW-1185">Reference proteome</keyword>
<keyword evidence="1" id="KW-0723">Serine/threonine-protein kinase</keyword>
<name>A0A2V2N4A7_9EURY</name>
<dbReference type="GO" id="GO:0004674">
    <property type="term" value="F:protein serine/threonine kinase activity"/>
    <property type="evidence" value="ECO:0007669"/>
    <property type="project" value="UniProtKB-KW"/>
</dbReference>
<dbReference type="InterPro" id="IPR036890">
    <property type="entry name" value="HATPase_C_sf"/>
</dbReference>
<dbReference type="CDD" id="cd16936">
    <property type="entry name" value="HATPase_RsbW-like"/>
    <property type="match status" value="1"/>
</dbReference>
<dbReference type="InterPro" id="IPR003594">
    <property type="entry name" value="HATPase_dom"/>
</dbReference>
<dbReference type="EMBL" id="QGMZ01000044">
    <property type="protein sequence ID" value="PWR70311.1"/>
    <property type="molecule type" value="Genomic_DNA"/>
</dbReference>
<dbReference type="AlphaFoldDB" id="A0A2V2N4A7"/>
<accession>A0A2V2N4A7</accession>
<organism evidence="3 4">
    <name type="scientific">Methanospirillum stamsii</name>
    <dbReference type="NCBI Taxonomy" id="1277351"/>
    <lineage>
        <taxon>Archaea</taxon>
        <taxon>Methanobacteriati</taxon>
        <taxon>Methanobacteriota</taxon>
        <taxon>Stenosarchaea group</taxon>
        <taxon>Methanomicrobia</taxon>
        <taxon>Methanomicrobiales</taxon>
        <taxon>Methanospirillaceae</taxon>
        <taxon>Methanospirillum</taxon>
    </lineage>
</organism>
<dbReference type="OrthoDB" id="111995at2157"/>
<keyword evidence="1" id="KW-0808">Transferase</keyword>
<dbReference type="GeneID" id="97609855"/>
<dbReference type="Proteomes" id="UP000245934">
    <property type="component" value="Unassembled WGS sequence"/>
</dbReference>
<protein>
    <submittedName>
        <fullName evidence="3">ATP-binding protein</fullName>
    </submittedName>
</protein>